<feature type="transmembrane region" description="Helical" evidence="1">
    <location>
        <begin position="300"/>
        <end position="319"/>
    </location>
</feature>
<dbReference type="PANTHER" id="PTHR46503:SF1">
    <property type="entry name" value="INTER-ALPHA-TRYPSIN INHIBITOR HEAVY CHAIN-LIKE PROTEIN"/>
    <property type="match status" value="1"/>
</dbReference>
<reference evidence="2 3" key="1">
    <citation type="journal article" date="2013" name="Curr. Biol.">
        <title>The Genome of the Foraminiferan Reticulomyxa filosa.</title>
        <authorList>
            <person name="Glockner G."/>
            <person name="Hulsmann N."/>
            <person name="Schleicher M."/>
            <person name="Noegel A.A."/>
            <person name="Eichinger L."/>
            <person name="Gallinger C."/>
            <person name="Pawlowski J."/>
            <person name="Sierra R."/>
            <person name="Euteneuer U."/>
            <person name="Pillet L."/>
            <person name="Moustafa A."/>
            <person name="Platzer M."/>
            <person name="Groth M."/>
            <person name="Szafranski K."/>
            <person name="Schliwa M."/>
        </authorList>
    </citation>
    <scope>NUCLEOTIDE SEQUENCE [LARGE SCALE GENOMIC DNA]</scope>
</reference>
<keyword evidence="1" id="KW-1133">Transmembrane helix</keyword>
<dbReference type="OrthoDB" id="1729737at2759"/>
<dbReference type="EMBL" id="ASPP01006158">
    <property type="protein sequence ID" value="ETO29250.1"/>
    <property type="molecule type" value="Genomic_DNA"/>
</dbReference>
<comment type="caution">
    <text evidence="2">The sequence shown here is derived from an EMBL/GenBank/DDBJ whole genome shotgun (WGS) entry which is preliminary data.</text>
</comment>
<feature type="transmembrane region" description="Helical" evidence="1">
    <location>
        <begin position="276"/>
        <end position="293"/>
    </location>
</feature>
<evidence type="ECO:0000313" key="3">
    <source>
        <dbReference type="Proteomes" id="UP000023152"/>
    </source>
</evidence>
<sequence length="561" mass="63586">MLSRLGRGFSDVVVYREKIYHKIDHLLKMANTPVLTDIEINFKGKEIDMCPNPIPDLFEYSPVIVAAHYVTEDNEAPTQAVIQGFNPHGEKEEIITKVISTQLPVEKILIKQKLDLLTAQGWLSDDEKVQQRVIQTSIEHSIPSPYTSLIAFETRQEDLQRRGLLGDPGDEKDSKVRSKAWAAVYYGKKITKKILTNFMYSMFNFFFSPSPHSTFYLFCSQFFFFCVCVRNNKGTVAALAIGGSAIVLAASAATFGDIQSTVENIPVLDSGLGVDLLRIFIFSLFSMFSFFFCSKSMTLFFMNVTILATTTAVEIVTVAKTAVDIIMNVVGAEGVVAAIIVTAAQTVLLCETSIKIIGRKKGNFRQLKRHTCLKNNKIKKIAGEIVETFPIFIFCHFVIYLSLNRTKKPQQPPGFEKKKNHCMAYLSNFVLCETFNTSFSYCHLLIVKRCSGNYINLYLNYFLNKVKIPFLVKIKIQLNTDYNIVICYFLNIQKYFLIILYKYDINTYTQSQKLIVDSSELKINAYIHIIRLYSPFIWLIPVPSTASNACADNTKTTTADF</sequence>
<name>X6NSH7_RETFI</name>
<dbReference type="AlphaFoldDB" id="X6NSH7"/>
<organism evidence="2 3">
    <name type="scientific">Reticulomyxa filosa</name>
    <dbReference type="NCBI Taxonomy" id="46433"/>
    <lineage>
        <taxon>Eukaryota</taxon>
        <taxon>Sar</taxon>
        <taxon>Rhizaria</taxon>
        <taxon>Retaria</taxon>
        <taxon>Foraminifera</taxon>
        <taxon>Monothalamids</taxon>
        <taxon>Reticulomyxidae</taxon>
        <taxon>Reticulomyxa</taxon>
    </lineage>
</organism>
<feature type="transmembrane region" description="Helical" evidence="1">
    <location>
        <begin position="385"/>
        <end position="403"/>
    </location>
</feature>
<keyword evidence="1" id="KW-0472">Membrane</keyword>
<keyword evidence="1" id="KW-0812">Transmembrane</keyword>
<protein>
    <submittedName>
        <fullName evidence="2">Uncharacterized protein</fullName>
    </submittedName>
</protein>
<evidence type="ECO:0000313" key="2">
    <source>
        <dbReference type="EMBL" id="ETO29250.1"/>
    </source>
</evidence>
<keyword evidence="3" id="KW-1185">Reference proteome</keyword>
<feature type="transmembrane region" description="Helical" evidence="1">
    <location>
        <begin position="236"/>
        <end position="256"/>
    </location>
</feature>
<proteinExistence type="predicted"/>
<dbReference type="Proteomes" id="UP000023152">
    <property type="component" value="Unassembled WGS sequence"/>
</dbReference>
<accession>X6NSH7</accession>
<feature type="transmembrane region" description="Helical" evidence="1">
    <location>
        <begin position="325"/>
        <end position="350"/>
    </location>
</feature>
<gene>
    <name evidence="2" type="ORF">RFI_07873</name>
</gene>
<evidence type="ECO:0000256" key="1">
    <source>
        <dbReference type="SAM" id="Phobius"/>
    </source>
</evidence>
<dbReference type="PANTHER" id="PTHR46503">
    <property type="entry name" value="INTER-ALPHA-TRYPSIN INHIBITOR HEAVY CHAIN-LIKE PROTEIN"/>
    <property type="match status" value="1"/>
</dbReference>
<feature type="transmembrane region" description="Helical" evidence="1">
    <location>
        <begin position="213"/>
        <end position="229"/>
    </location>
</feature>